<dbReference type="GO" id="GO:0045087">
    <property type="term" value="P:innate immune response"/>
    <property type="evidence" value="ECO:0007669"/>
    <property type="project" value="TreeGrafter"/>
</dbReference>
<gene>
    <name evidence="2" type="ORF">B9Z55_029047</name>
</gene>
<dbReference type="InterPro" id="IPR040161">
    <property type="entry name" value="FB224"/>
</dbReference>
<dbReference type="Proteomes" id="UP000230233">
    <property type="component" value="Unassembled WGS sequence"/>
</dbReference>
<protein>
    <recommendedName>
        <fullName evidence="1">F-box domain-containing protein</fullName>
    </recommendedName>
</protein>
<name>A0A2G5S991_9PELO</name>
<reference evidence="3" key="1">
    <citation type="submission" date="2017-10" db="EMBL/GenBank/DDBJ databases">
        <title>Rapid genome shrinkage in a self-fertile nematode reveals novel sperm competition proteins.</title>
        <authorList>
            <person name="Yin D."/>
            <person name="Schwarz E.M."/>
            <person name="Thomas C.G."/>
            <person name="Felde R.L."/>
            <person name="Korf I.F."/>
            <person name="Cutter A.D."/>
            <person name="Schartner C.M."/>
            <person name="Ralston E.J."/>
            <person name="Meyer B.J."/>
            <person name="Haag E.S."/>
        </authorList>
    </citation>
    <scope>NUCLEOTIDE SEQUENCE [LARGE SCALE GENOMIC DNA]</scope>
    <source>
        <strain evidence="3">JU1422</strain>
    </source>
</reference>
<dbReference type="EMBL" id="PDUG01000079">
    <property type="protein sequence ID" value="PIC11483.1"/>
    <property type="molecule type" value="Genomic_DNA"/>
</dbReference>
<dbReference type="AlphaFoldDB" id="A0A2G5S991"/>
<organism evidence="2 3">
    <name type="scientific">Caenorhabditis nigoni</name>
    <dbReference type="NCBI Taxonomy" id="1611254"/>
    <lineage>
        <taxon>Eukaryota</taxon>
        <taxon>Metazoa</taxon>
        <taxon>Ecdysozoa</taxon>
        <taxon>Nematoda</taxon>
        <taxon>Chromadorea</taxon>
        <taxon>Rhabditida</taxon>
        <taxon>Rhabditina</taxon>
        <taxon>Rhabditomorpha</taxon>
        <taxon>Rhabditoidea</taxon>
        <taxon>Rhabditidae</taxon>
        <taxon>Peloderinae</taxon>
        <taxon>Caenorhabditis</taxon>
    </lineage>
</organism>
<dbReference type="InterPro" id="IPR001810">
    <property type="entry name" value="F-box_dom"/>
</dbReference>
<accession>A0A2G5S991</accession>
<dbReference type="SMART" id="SM00256">
    <property type="entry name" value="FBOX"/>
    <property type="match status" value="1"/>
</dbReference>
<sequence>MDESSEVIQNNDRAVKTVILYEALKNTPIFGSYRRFCELVGHDAMEYKDFEFWYYRFYHGQTDFDYDRSTDPVPKTIMDMPVSLMYKITENLDTVEITNLRTVNKSLKDVADSRPLVFDRVQITVFANCLNWNLNEKRFSCWKKENGCTLQTPTKKMESDKSFMEKGLEYLTSLFKLPKIHVHHLHLSLHGAIAELDNVPFHATSVKLYAFNVNQLFPFLSALSPGKLESIDFDPCCAPQRDQTLRFFETEQFKQAKHVQLKEHLNEEDLLRFRHLKSFKCNLTYLEPVDFQRVRQIISTFEVLESCELKYRDVFDTFPMRTIAQALEEEIPFGPLKTINHRYPIPESNDYLDFTIEQEWYYCTIKIVKTR</sequence>
<dbReference type="PANTHER" id="PTHR23015">
    <property type="entry name" value="UNCHARACTERIZED C.ELEGANS PROTEIN"/>
    <property type="match status" value="1"/>
</dbReference>
<dbReference type="PROSITE" id="PS50181">
    <property type="entry name" value="FBOX"/>
    <property type="match status" value="1"/>
</dbReference>
<feature type="domain" description="F-box" evidence="1">
    <location>
        <begin position="74"/>
        <end position="121"/>
    </location>
</feature>
<dbReference type="PANTHER" id="PTHR23015:SF4">
    <property type="entry name" value="DUF38 DOMAIN-CONTAINING PROTEIN-RELATED"/>
    <property type="match status" value="1"/>
</dbReference>
<dbReference type="Pfam" id="PF00646">
    <property type="entry name" value="F-box"/>
    <property type="match status" value="1"/>
</dbReference>
<dbReference type="InterPro" id="IPR041426">
    <property type="entry name" value="Mos1_HTH"/>
</dbReference>
<dbReference type="OrthoDB" id="5859751at2759"/>
<dbReference type="CDD" id="cd22150">
    <property type="entry name" value="F-box_CeFBXA-like"/>
    <property type="match status" value="1"/>
</dbReference>
<evidence type="ECO:0000313" key="3">
    <source>
        <dbReference type="Proteomes" id="UP000230233"/>
    </source>
</evidence>
<dbReference type="Pfam" id="PF17906">
    <property type="entry name" value="HTH_48"/>
    <property type="match status" value="1"/>
</dbReference>
<dbReference type="Pfam" id="PF01827">
    <property type="entry name" value="FTH"/>
    <property type="match status" value="1"/>
</dbReference>
<comment type="caution">
    <text evidence="2">The sequence shown here is derived from an EMBL/GenBank/DDBJ whole genome shotgun (WGS) entry which is preliminary data.</text>
</comment>
<keyword evidence="3" id="KW-1185">Reference proteome</keyword>
<evidence type="ECO:0000313" key="2">
    <source>
        <dbReference type="EMBL" id="PIC11483.1"/>
    </source>
</evidence>
<evidence type="ECO:0000259" key="1">
    <source>
        <dbReference type="PROSITE" id="PS50181"/>
    </source>
</evidence>
<dbReference type="InterPro" id="IPR002900">
    <property type="entry name" value="DUF38/FTH_CAE_spp"/>
</dbReference>
<proteinExistence type="predicted"/>